<dbReference type="GO" id="GO:0000166">
    <property type="term" value="F:nucleotide binding"/>
    <property type="evidence" value="ECO:0007669"/>
    <property type="project" value="InterPro"/>
</dbReference>
<dbReference type="Pfam" id="PF01408">
    <property type="entry name" value="GFO_IDH_MocA"/>
    <property type="match status" value="1"/>
</dbReference>
<dbReference type="SUPFAM" id="SSF51735">
    <property type="entry name" value="NAD(P)-binding Rossmann-fold domains"/>
    <property type="match status" value="1"/>
</dbReference>
<sequence length="53" mass="5669">MSERFRWGILGTGAIAAKFAAGVEALADQEVIAVGSRTQASADRFADQFDIPR</sequence>
<protein>
    <submittedName>
        <fullName evidence="2">Dehydrogenase</fullName>
    </submittedName>
</protein>
<dbReference type="Proteomes" id="UP000230790">
    <property type="component" value="Unassembled WGS sequence"/>
</dbReference>
<evidence type="ECO:0000259" key="1">
    <source>
        <dbReference type="Pfam" id="PF01408"/>
    </source>
</evidence>
<feature type="non-terminal residue" evidence="2">
    <location>
        <position position="53"/>
    </location>
</feature>
<gene>
    <name evidence="2" type="ORF">CUN48_18640</name>
</gene>
<proteinExistence type="predicted"/>
<dbReference type="AlphaFoldDB" id="A0A2M8Q6Q3"/>
<dbReference type="InterPro" id="IPR000683">
    <property type="entry name" value="Gfo/Idh/MocA-like_OxRdtase_N"/>
</dbReference>
<name>A0A2M8Q6Q3_9CHLR</name>
<evidence type="ECO:0000313" key="3">
    <source>
        <dbReference type="Proteomes" id="UP000230790"/>
    </source>
</evidence>
<dbReference type="EMBL" id="PGTN01001044">
    <property type="protein sequence ID" value="PJF45485.1"/>
    <property type="molecule type" value="Genomic_DNA"/>
</dbReference>
<dbReference type="InterPro" id="IPR036291">
    <property type="entry name" value="NAD(P)-bd_dom_sf"/>
</dbReference>
<dbReference type="Gene3D" id="3.40.50.720">
    <property type="entry name" value="NAD(P)-binding Rossmann-like Domain"/>
    <property type="match status" value="1"/>
</dbReference>
<reference evidence="2 3" key="1">
    <citation type="submission" date="2017-11" db="EMBL/GenBank/DDBJ databases">
        <title>Evolution of Phototrophy in the Chloroflexi Phylum Driven by Horizontal Gene Transfer.</title>
        <authorList>
            <person name="Ward L.M."/>
            <person name="Hemp J."/>
            <person name="Shih P.M."/>
            <person name="Mcglynn S.E."/>
            <person name="Fischer W."/>
        </authorList>
    </citation>
    <scope>NUCLEOTIDE SEQUENCE [LARGE SCALE GENOMIC DNA]</scope>
    <source>
        <strain evidence="2">JP3_7</strain>
    </source>
</reference>
<evidence type="ECO:0000313" key="2">
    <source>
        <dbReference type="EMBL" id="PJF45485.1"/>
    </source>
</evidence>
<accession>A0A2M8Q6Q3</accession>
<comment type="caution">
    <text evidence="2">The sequence shown here is derived from an EMBL/GenBank/DDBJ whole genome shotgun (WGS) entry which is preliminary data.</text>
</comment>
<feature type="domain" description="Gfo/Idh/MocA-like oxidoreductase N-terminal" evidence="1">
    <location>
        <begin position="5"/>
        <end position="52"/>
    </location>
</feature>
<organism evidence="2 3">
    <name type="scientific">Candidatus Thermofonsia Clade 3 bacterium</name>
    <dbReference type="NCBI Taxonomy" id="2364212"/>
    <lineage>
        <taxon>Bacteria</taxon>
        <taxon>Bacillati</taxon>
        <taxon>Chloroflexota</taxon>
        <taxon>Candidatus Thermofontia</taxon>
        <taxon>Candidatus Thermofonsia Clade 3</taxon>
    </lineage>
</organism>